<reference evidence="3 4" key="1">
    <citation type="submission" date="2019-09" db="EMBL/GenBank/DDBJ databases">
        <title>A chromosome-level genome assembly of the Chinese tupelo Nyssa sinensis.</title>
        <authorList>
            <person name="Yang X."/>
            <person name="Kang M."/>
            <person name="Yang Y."/>
            <person name="Xiong H."/>
            <person name="Wang M."/>
            <person name="Zhang Z."/>
            <person name="Wang Z."/>
            <person name="Wu H."/>
            <person name="Ma T."/>
            <person name="Liu J."/>
            <person name="Xi Z."/>
        </authorList>
    </citation>
    <scope>NUCLEOTIDE SEQUENCE [LARGE SCALE GENOMIC DNA]</scope>
    <source>
        <strain evidence="3">J267</strain>
        <tissue evidence="3">Leaf</tissue>
    </source>
</reference>
<organism evidence="3 4">
    <name type="scientific">Nyssa sinensis</name>
    <dbReference type="NCBI Taxonomy" id="561372"/>
    <lineage>
        <taxon>Eukaryota</taxon>
        <taxon>Viridiplantae</taxon>
        <taxon>Streptophyta</taxon>
        <taxon>Embryophyta</taxon>
        <taxon>Tracheophyta</taxon>
        <taxon>Spermatophyta</taxon>
        <taxon>Magnoliopsida</taxon>
        <taxon>eudicotyledons</taxon>
        <taxon>Gunneridae</taxon>
        <taxon>Pentapetalae</taxon>
        <taxon>asterids</taxon>
        <taxon>Cornales</taxon>
        <taxon>Nyssaceae</taxon>
        <taxon>Nyssa</taxon>
    </lineage>
</organism>
<dbReference type="InterPro" id="IPR036641">
    <property type="entry name" value="HPT_dom_sf"/>
</dbReference>
<dbReference type="PANTHER" id="PTHR28242:SF40">
    <property type="entry name" value="HISTIDINE-CONTAINING PHOSPHOTRANSFER PROTEIN"/>
    <property type="match status" value="1"/>
</dbReference>
<comment type="function">
    <text evidence="2">Functions as a two-component phosphorelay mediators between cytokinin sensor histidine kinases and response regulators (B-type ARRs). Plays an important role in propagating cytokinin signal transduction.</text>
</comment>
<dbReference type="EMBL" id="CM018031">
    <property type="protein sequence ID" value="KAA8550185.1"/>
    <property type="molecule type" value="Genomic_DNA"/>
</dbReference>
<dbReference type="GO" id="GO:0005829">
    <property type="term" value="C:cytosol"/>
    <property type="evidence" value="ECO:0007669"/>
    <property type="project" value="UniProtKB-SubCell"/>
</dbReference>
<dbReference type="AlphaFoldDB" id="A0A5J5C4E1"/>
<dbReference type="GO" id="GO:0043424">
    <property type="term" value="F:protein histidine kinase binding"/>
    <property type="evidence" value="ECO:0007669"/>
    <property type="project" value="UniProtKB-UniRule"/>
</dbReference>
<dbReference type="OrthoDB" id="1670022at2759"/>
<keyword evidence="1 2" id="KW-0902">Two-component regulatory system</keyword>
<evidence type="ECO:0000256" key="1">
    <source>
        <dbReference type="ARBA" id="ARBA00023012"/>
    </source>
</evidence>
<sequence length="497" mass="56126">MALALQKGQLRRFIQRMHDQGIVSDKFCQLQVMKEAVRPDFVVRTITMYCLAAQNLFSQLTNQINQTEVNFIKIEVYAREFFDRSSSIGAEHVRIACADIVRGCHENDKDHCSRALNWTKNEFSRLRRNLETIVQMERKIIDLKNGIETRLLPSQGIINDQFSRIQALKSADNPDRVIQLINAYSVEVEAILSELRSCIDLPDIDFSKLAAQAHNIEEKSMCVGAEHVRRACTDLIQACEQKHKGNFSRALTWLQYEFSNTQNKFGTFAQISLFLLFSTLSLVHPTPLGIRAFDLNHDDLAGWGFHEDLHAIAEMEHMVDSQFLLDVVVSESMTILELLSAKIKWCSSGGIASLSCIFTLTLSMVSELSILRVSVLRVGGFSKLLGCELDKDKEQQGVGIKKLLTYSRKKKSGTTIPSHANCQLESSDPDVRALFQVRRDAIGGSRWNGGSSDLRLINKIEAKCNQILLTAESFVLSHFECQNDLESEKLEFLSDSK</sequence>
<protein>
    <recommendedName>
        <fullName evidence="2">Histidine-containing phosphotransfer protein</fullName>
    </recommendedName>
</protein>
<dbReference type="GO" id="GO:0000160">
    <property type="term" value="P:phosphorelay signal transduction system"/>
    <property type="evidence" value="ECO:0007669"/>
    <property type="project" value="UniProtKB-UniRule"/>
</dbReference>
<dbReference type="InterPro" id="IPR045871">
    <property type="entry name" value="AHP1-5/YPD1"/>
</dbReference>
<dbReference type="GO" id="GO:0005634">
    <property type="term" value="C:nucleus"/>
    <property type="evidence" value="ECO:0007669"/>
    <property type="project" value="UniProtKB-SubCell"/>
</dbReference>
<evidence type="ECO:0000256" key="2">
    <source>
        <dbReference type="RuleBase" id="RU369004"/>
    </source>
</evidence>
<proteinExistence type="predicted"/>
<keyword evidence="4" id="KW-1185">Reference proteome</keyword>
<evidence type="ECO:0000313" key="4">
    <source>
        <dbReference type="Proteomes" id="UP000325577"/>
    </source>
</evidence>
<keyword evidence="2" id="KW-0932">Cytokinin signaling pathway</keyword>
<comment type="domain">
    <text evidence="2">Histidine-containing phosphotransfer domain (HPt) contains an active histidine that mediates the phosphotransfer.</text>
</comment>
<dbReference type="Gene3D" id="1.20.120.160">
    <property type="entry name" value="HPT domain"/>
    <property type="match status" value="2"/>
</dbReference>
<dbReference type="GO" id="GO:0009927">
    <property type="term" value="F:histidine phosphotransfer kinase activity"/>
    <property type="evidence" value="ECO:0007669"/>
    <property type="project" value="UniProtKB-UniRule"/>
</dbReference>
<comment type="subcellular location">
    <subcellularLocation>
        <location evidence="2">Cytoplasm</location>
        <location evidence="2">Cytosol</location>
    </subcellularLocation>
    <subcellularLocation>
        <location evidence="2">Nucleus</location>
    </subcellularLocation>
</comment>
<accession>A0A5J5C4E1</accession>
<dbReference type="Proteomes" id="UP000325577">
    <property type="component" value="Linkage Group LG0"/>
</dbReference>
<evidence type="ECO:0000313" key="3">
    <source>
        <dbReference type="EMBL" id="KAA8550185.1"/>
    </source>
</evidence>
<dbReference type="GO" id="GO:0009736">
    <property type="term" value="P:cytokinin-activated signaling pathway"/>
    <property type="evidence" value="ECO:0007669"/>
    <property type="project" value="UniProtKB-KW"/>
</dbReference>
<dbReference type="SUPFAM" id="SSF47226">
    <property type="entry name" value="Histidine-containing phosphotransfer domain, HPT domain"/>
    <property type="match status" value="2"/>
</dbReference>
<gene>
    <name evidence="3" type="ORF">F0562_001869</name>
</gene>
<dbReference type="PANTHER" id="PTHR28242">
    <property type="entry name" value="PHOSPHORELAY INTERMEDIATE PROTEIN YPD1"/>
    <property type="match status" value="1"/>
</dbReference>
<name>A0A5J5C4E1_9ASTE</name>